<evidence type="ECO:0000313" key="3">
    <source>
        <dbReference type="Proteomes" id="UP001058974"/>
    </source>
</evidence>
<reference evidence="2 3" key="1">
    <citation type="journal article" date="2022" name="Nat. Genet.">
        <title>Improved pea reference genome and pan-genome highlight genomic features and evolutionary characteristics.</title>
        <authorList>
            <person name="Yang T."/>
            <person name="Liu R."/>
            <person name="Luo Y."/>
            <person name="Hu S."/>
            <person name="Wang D."/>
            <person name="Wang C."/>
            <person name="Pandey M.K."/>
            <person name="Ge S."/>
            <person name="Xu Q."/>
            <person name="Li N."/>
            <person name="Li G."/>
            <person name="Huang Y."/>
            <person name="Saxena R.K."/>
            <person name="Ji Y."/>
            <person name="Li M."/>
            <person name="Yan X."/>
            <person name="He Y."/>
            <person name="Liu Y."/>
            <person name="Wang X."/>
            <person name="Xiang C."/>
            <person name="Varshney R.K."/>
            <person name="Ding H."/>
            <person name="Gao S."/>
            <person name="Zong X."/>
        </authorList>
    </citation>
    <scope>NUCLEOTIDE SEQUENCE [LARGE SCALE GENOMIC DNA]</scope>
    <source>
        <strain evidence="2 3">cv. Zhongwan 6</strain>
    </source>
</reference>
<sequence>MITCYTHQGKPEKARKLLELVPDKLDTACWNAMIVGDAKKEWENEFGNAVFREDGGEECCFLEFSYYNACVNLAALQVGKNSSSSKRSKKKSSNTSDEVEFKSKVPRTKSDTSHDLASNLSGREHRRKVASVEKSIADTSKCKTVPSLSNSNIDVLADDVEESHLSRYKEARRSSSNSRDRLFSTTKGDSVSHSMSTKIDNYHSLPSKVSAAPNPPQNVRNGLKSSMQKVVQQFRISKGSRSNLISVENELGCPYELFVELYCYDKKAKEGNSPLSPIGILSKIHKIGSHLGHGREEDTHEFLRGAFDTMQSICLKEASVSSPLTEETTLIG</sequence>
<dbReference type="Proteomes" id="UP001058974">
    <property type="component" value="Chromosome 4"/>
</dbReference>
<feature type="compositionally biased region" description="Basic and acidic residues" evidence="1">
    <location>
        <begin position="168"/>
        <end position="182"/>
    </location>
</feature>
<dbReference type="Gramene" id="Psat04G0467900-T1">
    <property type="protein sequence ID" value="KAI5420924.1"/>
    <property type="gene ID" value="KIW84_044679"/>
</dbReference>
<proteinExistence type="predicted"/>
<evidence type="ECO:0000256" key="1">
    <source>
        <dbReference type="SAM" id="MobiDB-lite"/>
    </source>
</evidence>
<gene>
    <name evidence="2" type="ORF">KIW84_044679</name>
</gene>
<organism evidence="2 3">
    <name type="scientific">Pisum sativum</name>
    <name type="common">Garden pea</name>
    <name type="synonym">Lathyrus oleraceus</name>
    <dbReference type="NCBI Taxonomy" id="3888"/>
    <lineage>
        <taxon>Eukaryota</taxon>
        <taxon>Viridiplantae</taxon>
        <taxon>Streptophyta</taxon>
        <taxon>Embryophyta</taxon>
        <taxon>Tracheophyta</taxon>
        <taxon>Spermatophyta</taxon>
        <taxon>Magnoliopsida</taxon>
        <taxon>eudicotyledons</taxon>
        <taxon>Gunneridae</taxon>
        <taxon>Pentapetalae</taxon>
        <taxon>rosids</taxon>
        <taxon>fabids</taxon>
        <taxon>Fabales</taxon>
        <taxon>Fabaceae</taxon>
        <taxon>Papilionoideae</taxon>
        <taxon>50 kb inversion clade</taxon>
        <taxon>NPAAA clade</taxon>
        <taxon>Hologalegina</taxon>
        <taxon>IRL clade</taxon>
        <taxon>Fabeae</taxon>
        <taxon>Lathyrus</taxon>
    </lineage>
</organism>
<dbReference type="AlphaFoldDB" id="A0A9D5AW57"/>
<dbReference type="EMBL" id="JAMSHJ010000004">
    <property type="protein sequence ID" value="KAI5420924.1"/>
    <property type="molecule type" value="Genomic_DNA"/>
</dbReference>
<comment type="caution">
    <text evidence="2">The sequence shown here is derived from an EMBL/GenBank/DDBJ whole genome shotgun (WGS) entry which is preliminary data.</text>
</comment>
<name>A0A9D5AW57_PEA</name>
<protein>
    <submittedName>
        <fullName evidence="2">Uncharacterized protein</fullName>
    </submittedName>
</protein>
<feature type="region of interest" description="Disordered" evidence="1">
    <location>
        <begin position="81"/>
        <end position="136"/>
    </location>
</feature>
<keyword evidence="3" id="KW-1185">Reference proteome</keyword>
<feature type="compositionally biased region" description="Polar residues" evidence="1">
    <location>
        <begin position="183"/>
        <end position="195"/>
    </location>
</feature>
<evidence type="ECO:0000313" key="2">
    <source>
        <dbReference type="EMBL" id="KAI5420924.1"/>
    </source>
</evidence>
<accession>A0A9D5AW57</accession>
<feature type="compositionally biased region" description="Basic and acidic residues" evidence="1">
    <location>
        <begin position="99"/>
        <end position="114"/>
    </location>
</feature>
<feature type="region of interest" description="Disordered" evidence="1">
    <location>
        <begin position="168"/>
        <end position="195"/>
    </location>
</feature>